<name>A0A218XLQ4_PUNGR</name>
<evidence type="ECO:0000256" key="6">
    <source>
        <dbReference type="ARBA" id="ARBA00023170"/>
    </source>
</evidence>
<gene>
    <name evidence="9" type="ORF">CDL15_Pgr012074</name>
</gene>
<evidence type="ECO:0000256" key="1">
    <source>
        <dbReference type="ARBA" id="ARBA00004479"/>
    </source>
</evidence>
<evidence type="ECO:0008006" key="11">
    <source>
        <dbReference type="Google" id="ProtNLM"/>
    </source>
</evidence>
<evidence type="ECO:0000256" key="5">
    <source>
        <dbReference type="ARBA" id="ARBA00023136"/>
    </source>
</evidence>
<dbReference type="InterPro" id="IPR046956">
    <property type="entry name" value="RLP23-like"/>
</dbReference>
<comment type="caution">
    <text evidence="9">The sequence shown here is derived from an EMBL/GenBank/DDBJ whole genome shotgun (WGS) entry which is preliminary data.</text>
</comment>
<reference evidence="10" key="1">
    <citation type="journal article" date="2017" name="Plant J.">
        <title>The pomegranate (Punica granatum L.) genome and the genomics of punicalagin biosynthesis.</title>
        <authorList>
            <person name="Qin G."/>
            <person name="Xu C."/>
            <person name="Ming R."/>
            <person name="Tang H."/>
            <person name="Guyot R."/>
            <person name="Kramer E.M."/>
            <person name="Hu Y."/>
            <person name="Yi X."/>
            <person name="Qi Y."/>
            <person name="Xu X."/>
            <person name="Gao Z."/>
            <person name="Pan H."/>
            <person name="Jian J."/>
            <person name="Tian Y."/>
            <person name="Yue Z."/>
            <person name="Xu Y."/>
        </authorList>
    </citation>
    <scope>NUCLEOTIDE SEQUENCE [LARGE SCALE GENOMIC DNA]</scope>
    <source>
        <strain evidence="10">cv. Dabenzi</strain>
    </source>
</reference>
<dbReference type="PANTHER" id="PTHR48061:SF46">
    <property type="entry name" value="LEUCINE-RICH REPEAT-CONTAINING N-TERMINAL PLANT-TYPE DOMAIN-CONTAINING PROTEIN"/>
    <property type="match status" value="1"/>
</dbReference>
<protein>
    <recommendedName>
        <fullName evidence="11">Leucine-rich repeat-containing N-terminal plant-type domain-containing protein</fullName>
    </recommendedName>
</protein>
<dbReference type="PANTHER" id="PTHR48061">
    <property type="entry name" value="LEUCINE-RICH REPEAT RECEPTOR PROTEIN KINASE EMS1-LIKE-RELATED"/>
    <property type="match status" value="1"/>
</dbReference>
<dbReference type="Proteomes" id="UP000197138">
    <property type="component" value="Unassembled WGS sequence"/>
</dbReference>
<evidence type="ECO:0000256" key="4">
    <source>
        <dbReference type="ARBA" id="ARBA00022989"/>
    </source>
</evidence>
<evidence type="ECO:0000256" key="7">
    <source>
        <dbReference type="ARBA" id="ARBA00023180"/>
    </source>
</evidence>
<sequence>MRICRMILLLLLQFTVALTVSLPSTFPPELSSHDDECRALLHFIKSFIISRNAYKASCDIFSPASYLKTAPWTKAADCFAWDGVACDGATRKVIGLDLSGSWLQGSIRSNSTLFLLRSLRKLNLAGNDFGGSQISSRFGIFARMRHHNLSQSGLSGLNSFGNVPPFQATSLDMTLNYPLRLENQFLKRLVQNLTILRELVLDCTDMSRISSDSIRNISSSLTHSSVTSSSLRGINILSTHNIHHVMMAFSRRTT</sequence>
<keyword evidence="5" id="KW-0472">Membrane</keyword>
<evidence type="ECO:0000256" key="8">
    <source>
        <dbReference type="SAM" id="SignalP"/>
    </source>
</evidence>
<proteinExistence type="predicted"/>
<dbReference type="InterPro" id="IPR032675">
    <property type="entry name" value="LRR_dom_sf"/>
</dbReference>
<dbReference type="SUPFAM" id="SSF52058">
    <property type="entry name" value="L domain-like"/>
    <property type="match status" value="1"/>
</dbReference>
<evidence type="ECO:0000313" key="9">
    <source>
        <dbReference type="EMBL" id="OWM85824.1"/>
    </source>
</evidence>
<keyword evidence="3 8" id="KW-0732">Signal</keyword>
<evidence type="ECO:0000256" key="2">
    <source>
        <dbReference type="ARBA" id="ARBA00022692"/>
    </source>
</evidence>
<keyword evidence="4" id="KW-1133">Transmembrane helix</keyword>
<dbReference type="Gene3D" id="3.80.10.10">
    <property type="entry name" value="Ribonuclease Inhibitor"/>
    <property type="match status" value="1"/>
</dbReference>
<keyword evidence="2" id="KW-0812">Transmembrane</keyword>
<dbReference type="EMBL" id="MTKT01001111">
    <property type="protein sequence ID" value="OWM85824.1"/>
    <property type="molecule type" value="Genomic_DNA"/>
</dbReference>
<feature type="chain" id="PRO_5012013289" description="Leucine-rich repeat-containing N-terminal plant-type domain-containing protein" evidence="8">
    <location>
        <begin position="20"/>
        <end position="254"/>
    </location>
</feature>
<accession>A0A218XLQ4</accession>
<feature type="signal peptide" evidence="8">
    <location>
        <begin position="1"/>
        <end position="19"/>
    </location>
</feature>
<dbReference type="GO" id="GO:0016020">
    <property type="term" value="C:membrane"/>
    <property type="evidence" value="ECO:0007669"/>
    <property type="project" value="UniProtKB-SubCell"/>
</dbReference>
<keyword evidence="6" id="KW-0675">Receptor</keyword>
<organism evidence="9 10">
    <name type="scientific">Punica granatum</name>
    <name type="common">Pomegranate</name>
    <dbReference type="NCBI Taxonomy" id="22663"/>
    <lineage>
        <taxon>Eukaryota</taxon>
        <taxon>Viridiplantae</taxon>
        <taxon>Streptophyta</taxon>
        <taxon>Embryophyta</taxon>
        <taxon>Tracheophyta</taxon>
        <taxon>Spermatophyta</taxon>
        <taxon>Magnoliopsida</taxon>
        <taxon>eudicotyledons</taxon>
        <taxon>Gunneridae</taxon>
        <taxon>Pentapetalae</taxon>
        <taxon>rosids</taxon>
        <taxon>malvids</taxon>
        <taxon>Myrtales</taxon>
        <taxon>Lythraceae</taxon>
        <taxon>Punica</taxon>
    </lineage>
</organism>
<comment type="subcellular location">
    <subcellularLocation>
        <location evidence="1">Membrane</location>
        <topology evidence="1">Single-pass type I membrane protein</topology>
    </subcellularLocation>
</comment>
<keyword evidence="7" id="KW-0325">Glycoprotein</keyword>
<evidence type="ECO:0000256" key="3">
    <source>
        <dbReference type="ARBA" id="ARBA00022729"/>
    </source>
</evidence>
<dbReference type="AlphaFoldDB" id="A0A218XLQ4"/>
<evidence type="ECO:0000313" key="10">
    <source>
        <dbReference type="Proteomes" id="UP000197138"/>
    </source>
</evidence>